<organism evidence="3 4">
    <name type="scientific">Fertoeibacter niger</name>
    <dbReference type="NCBI Taxonomy" id="2656921"/>
    <lineage>
        <taxon>Bacteria</taxon>
        <taxon>Pseudomonadati</taxon>
        <taxon>Pseudomonadota</taxon>
        <taxon>Alphaproteobacteria</taxon>
        <taxon>Rhodobacterales</taxon>
        <taxon>Paracoccaceae</taxon>
        <taxon>Fertoeibacter</taxon>
    </lineage>
</organism>
<dbReference type="AlphaFoldDB" id="A0A8X8KRJ3"/>
<reference evidence="3" key="1">
    <citation type="submission" date="2020-05" db="EMBL/GenBank/DDBJ databases">
        <title>Fertoebacter nigrum gen. nov., sp. nov., a new member of the family Rhodobacteraceae.</title>
        <authorList>
            <person name="Szuroczki S."/>
            <person name="Abbaszade G."/>
            <person name="Buni D."/>
            <person name="Schumann P."/>
            <person name="Toth E."/>
        </authorList>
    </citation>
    <scope>NUCLEOTIDE SEQUENCE</scope>
    <source>
        <strain evidence="3">RG-N-1a</strain>
    </source>
</reference>
<feature type="compositionally biased region" description="Basic and acidic residues" evidence="2">
    <location>
        <begin position="32"/>
        <end position="42"/>
    </location>
</feature>
<keyword evidence="1" id="KW-0175">Coiled coil</keyword>
<dbReference type="Proteomes" id="UP000484076">
    <property type="component" value="Unassembled WGS sequence"/>
</dbReference>
<name>A0A8X8KRJ3_9RHOB</name>
<accession>A0A8X8KRJ3</accession>
<evidence type="ECO:0000313" key="3">
    <source>
        <dbReference type="EMBL" id="NUB45307.1"/>
    </source>
</evidence>
<feature type="compositionally biased region" description="Low complexity" evidence="2">
    <location>
        <begin position="57"/>
        <end position="67"/>
    </location>
</feature>
<feature type="region of interest" description="Disordered" evidence="2">
    <location>
        <begin position="1"/>
        <end position="77"/>
    </location>
</feature>
<dbReference type="EMBL" id="WHUT02000007">
    <property type="protein sequence ID" value="NUB45307.1"/>
    <property type="molecule type" value="Genomic_DNA"/>
</dbReference>
<dbReference type="RefSeq" id="WP_152826727.1">
    <property type="nucleotide sequence ID" value="NZ_WHUT02000007.1"/>
</dbReference>
<protein>
    <recommendedName>
        <fullName evidence="5">Mitochondrial inner membrane protein</fullName>
    </recommendedName>
</protein>
<keyword evidence="4" id="KW-1185">Reference proteome</keyword>
<evidence type="ECO:0008006" key="5">
    <source>
        <dbReference type="Google" id="ProtNLM"/>
    </source>
</evidence>
<evidence type="ECO:0000256" key="2">
    <source>
        <dbReference type="SAM" id="MobiDB-lite"/>
    </source>
</evidence>
<sequence>MADTDPRPTEDATVPVAADTPDSAPDPVILPEPERDLWRAGPDEAEIMATLPPASPPESAAEPSLAPRQAESPVAAAPQKRGGFAALLAGGVIAAGLGFGLAQVVPNGWPIGSTAELEAALAAQATETADLKTRIEALAARPEGIGDDALAPIRTEAEAAGAAATAASDAVAALDPRLAALEDRLTALENRPAGEGGASSAALSNYEADLAALRAELEAQKGAGAALVSDVEAAAKAAEARLAEAEAQAATLTAEAEALALAATTAAAVARVQAALDSGAGFADPLADLTAAGLEVPPILAEGAEGGLPTMAILQSAYPDAARAALEASLRADMGDSLTERLGSFLRSQTGARSLAPREGADPDAILSRAEAALVAEDLPLALQELAALPPDGQAAMAEWTAEAQRRIDATAAVASLATAAETM</sequence>
<gene>
    <name evidence="3" type="ORF">GEU84_012990</name>
</gene>
<comment type="caution">
    <text evidence="3">The sequence shown here is derived from an EMBL/GenBank/DDBJ whole genome shotgun (WGS) entry which is preliminary data.</text>
</comment>
<feature type="coiled-coil region" evidence="1">
    <location>
        <begin position="203"/>
        <end position="262"/>
    </location>
</feature>
<proteinExistence type="predicted"/>
<evidence type="ECO:0000313" key="4">
    <source>
        <dbReference type="Proteomes" id="UP000484076"/>
    </source>
</evidence>
<feature type="compositionally biased region" description="Basic and acidic residues" evidence="2">
    <location>
        <begin position="1"/>
        <end position="10"/>
    </location>
</feature>
<evidence type="ECO:0000256" key="1">
    <source>
        <dbReference type="SAM" id="Coils"/>
    </source>
</evidence>